<evidence type="ECO:0000313" key="2">
    <source>
        <dbReference type="EMBL" id="CAE8699040.1"/>
    </source>
</evidence>
<gene>
    <name evidence="2" type="ORF">PGLA2088_LOCUS30991</name>
</gene>
<dbReference type="AlphaFoldDB" id="A0A813KG14"/>
<reference evidence="2" key="1">
    <citation type="submission" date="2021-02" db="EMBL/GenBank/DDBJ databases">
        <authorList>
            <person name="Dougan E. K."/>
            <person name="Rhodes N."/>
            <person name="Thang M."/>
            <person name="Chan C."/>
        </authorList>
    </citation>
    <scope>NUCLEOTIDE SEQUENCE</scope>
</reference>
<accession>A0A813KG14</accession>
<feature type="region of interest" description="Disordered" evidence="1">
    <location>
        <begin position="1"/>
        <end position="67"/>
    </location>
</feature>
<dbReference type="Proteomes" id="UP000626109">
    <property type="component" value="Unassembled WGS sequence"/>
</dbReference>
<comment type="caution">
    <text evidence="2">The sequence shown here is derived from an EMBL/GenBank/DDBJ whole genome shotgun (WGS) entry which is preliminary data.</text>
</comment>
<feature type="non-terminal residue" evidence="2">
    <location>
        <position position="1"/>
    </location>
</feature>
<proteinExistence type="predicted"/>
<name>A0A813KG14_POLGL</name>
<feature type="non-terminal residue" evidence="2">
    <location>
        <position position="146"/>
    </location>
</feature>
<feature type="compositionally biased region" description="Low complexity" evidence="1">
    <location>
        <begin position="31"/>
        <end position="61"/>
    </location>
</feature>
<organism evidence="2 3">
    <name type="scientific">Polarella glacialis</name>
    <name type="common">Dinoflagellate</name>
    <dbReference type="NCBI Taxonomy" id="89957"/>
    <lineage>
        <taxon>Eukaryota</taxon>
        <taxon>Sar</taxon>
        <taxon>Alveolata</taxon>
        <taxon>Dinophyceae</taxon>
        <taxon>Suessiales</taxon>
        <taxon>Suessiaceae</taxon>
        <taxon>Polarella</taxon>
    </lineage>
</organism>
<evidence type="ECO:0000256" key="1">
    <source>
        <dbReference type="SAM" id="MobiDB-lite"/>
    </source>
</evidence>
<evidence type="ECO:0000313" key="3">
    <source>
        <dbReference type="Proteomes" id="UP000626109"/>
    </source>
</evidence>
<protein>
    <submittedName>
        <fullName evidence="2">Uncharacterized protein</fullName>
    </submittedName>
</protein>
<dbReference type="EMBL" id="CAJNNW010029106">
    <property type="protein sequence ID" value="CAE8699040.1"/>
    <property type="molecule type" value="Genomic_DNA"/>
</dbReference>
<sequence>QQLRQIGLTLAEELQRRPEIDPPVWSRSRPSNNNNSNNDNSNNNNNHNNHNNNNNNTNHNSPSGGSSDVVAIRQLLARKAAAVEAFEAMHAIHAALRLRGEGRLTAQEVEVYSRAAPIVGGKAWSKETVQWVLSELQGVALCRGPG</sequence>